<keyword evidence="3" id="KW-0812">Transmembrane</keyword>
<organism evidence="5 6">
    <name type="scientific">candidate division WWE3 bacterium CG_4_9_14_3_um_filter_39_7</name>
    <dbReference type="NCBI Taxonomy" id="1975080"/>
    <lineage>
        <taxon>Bacteria</taxon>
        <taxon>Katanobacteria</taxon>
    </lineage>
</organism>
<dbReference type="AlphaFoldDB" id="A0A2M7X4M5"/>
<keyword evidence="2" id="KW-0012">Acyltransferase</keyword>
<dbReference type="GO" id="GO:0003841">
    <property type="term" value="F:1-acylglycerol-3-phosphate O-acyltransferase activity"/>
    <property type="evidence" value="ECO:0007669"/>
    <property type="project" value="TreeGrafter"/>
</dbReference>
<evidence type="ECO:0000256" key="1">
    <source>
        <dbReference type="ARBA" id="ARBA00022679"/>
    </source>
</evidence>
<reference evidence="6" key="1">
    <citation type="submission" date="2017-09" db="EMBL/GenBank/DDBJ databases">
        <title>Depth-based differentiation of microbial function through sediment-hosted aquifers and enrichment of novel symbionts in the deep terrestrial subsurface.</title>
        <authorList>
            <person name="Probst A.J."/>
            <person name="Ladd B."/>
            <person name="Jarett J.K."/>
            <person name="Geller-Mcgrath D.E."/>
            <person name="Sieber C.M.K."/>
            <person name="Emerson J.B."/>
            <person name="Anantharaman K."/>
            <person name="Thomas B.C."/>
            <person name="Malmstrom R."/>
            <person name="Stieglmeier M."/>
            <person name="Klingl A."/>
            <person name="Woyke T."/>
            <person name="Ryan C.M."/>
            <person name="Banfield J.F."/>
        </authorList>
    </citation>
    <scope>NUCLEOTIDE SEQUENCE [LARGE SCALE GENOMIC DNA]</scope>
</reference>
<accession>A0A2M7X4M5</accession>
<evidence type="ECO:0000259" key="4">
    <source>
        <dbReference type="SMART" id="SM00563"/>
    </source>
</evidence>
<evidence type="ECO:0000256" key="3">
    <source>
        <dbReference type="SAM" id="Phobius"/>
    </source>
</evidence>
<dbReference type="SMART" id="SM00563">
    <property type="entry name" value="PlsC"/>
    <property type="match status" value="1"/>
</dbReference>
<dbReference type="PANTHER" id="PTHR10434:SF40">
    <property type="entry name" value="1-ACYL-SN-GLYCEROL-3-PHOSPHATE ACYLTRANSFERASE"/>
    <property type="match status" value="1"/>
</dbReference>
<evidence type="ECO:0000313" key="6">
    <source>
        <dbReference type="Proteomes" id="UP000231195"/>
    </source>
</evidence>
<feature type="transmembrane region" description="Helical" evidence="3">
    <location>
        <begin position="12"/>
        <end position="33"/>
    </location>
</feature>
<feature type="domain" description="Phospholipid/glycerol acyltransferase" evidence="4">
    <location>
        <begin position="53"/>
        <end position="171"/>
    </location>
</feature>
<dbReference type="Pfam" id="PF01553">
    <property type="entry name" value="Acyltransferase"/>
    <property type="match status" value="1"/>
</dbReference>
<dbReference type="InterPro" id="IPR002123">
    <property type="entry name" value="Plipid/glycerol_acylTrfase"/>
</dbReference>
<gene>
    <name evidence="5" type="ORF">CO179_00615</name>
</gene>
<keyword evidence="1" id="KW-0808">Transferase</keyword>
<evidence type="ECO:0000256" key="2">
    <source>
        <dbReference type="ARBA" id="ARBA00023315"/>
    </source>
</evidence>
<dbReference type="EMBL" id="PFWZ01000030">
    <property type="protein sequence ID" value="PJA41112.1"/>
    <property type="molecule type" value="Genomic_DNA"/>
</dbReference>
<evidence type="ECO:0000313" key="5">
    <source>
        <dbReference type="EMBL" id="PJA41112.1"/>
    </source>
</evidence>
<keyword evidence="3" id="KW-1133">Transmembrane helix</keyword>
<dbReference type="SUPFAM" id="SSF69593">
    <property type="entry name" value="Glycerol-3-phosphate (1)-acyltransferase"/>
    <property type="match status" value="1"/>
</dbReference>
<dbReference type="GO" id="GO:0006654">
    <property type="term" value="P:phosphatidic acid biosynthetic process"/>
    <property type="evidence" value="ECO:0007669"/>
    <property type="project" value="TreeGrafter"/>
</dbReference>
<keyword evidence="3" id="KW-0472">Membrane</keyword>
<dbReference type="Proteomes" id="UP000231195">
    <property type="component" value="Unassembled WGS sequence"/>
</dbReference>
<dbReference type="CDD" id="cd07989">
    <property type="entry name" value="LPLAT_AGPAT-like"/>
    <property type="match status" value="1"/>
</dbReference>
<name>A0A2M7X4M5_UNCKA</name>
<proteinExistence type="predicted"/>
<protein>
    <recommendedName>
        <fullName evidence="4">Phospholipid/glycerol acyltransferase domain-containing protein</fullName>
    </recommendedName>
</protein>
<sequence length="223" mass="25915">MEKVILKAVLTIRWVLTYLVQLLLWIPVRLLFIFLYKHKVETSVDLTKLTGPYIIAANHGSYIDAFLLSAAFLPKPRFFPLWYMTTPRFYFDPFLRPILWLLGSFPVFKRVGMAQTLSFPLEILHNGGVVVIFPEGRRRKPIGRPPKARRGVSYLAANANVPIIPVWLDDILGLDMHDTMQRTRHIKIRIGEPFVMPEEEVYDDATFSRMSDEIMNRVWALDI</sequence>
<comment type="caution">
    <text evidence="5">The sequence shown here is derived from an EMBL/GenBank/DDBJ whole genome shotgun (WGS) entry which is preliminary data.</text>
</comment>
<dbReference type="PANTHER" id="PTHR10434">
    <property type="entry name" value="1-ACYL-SN-GLYCEROL-3-PHOSPHATE ACYLTRANSFERASE"/>
    <property type="match status" value="1"/>
</dbReference>